<keyword evidence="2" id="KW-1185">Reference proteome</keyword>
<evidence type="ECO:0000313" key="2">
    <source>
        <dbReference type="Proteomes" id="UP000823588"/>
    </source>
</evidence>
<proteinExistence type="predicted"/>
<dbReference type="Proteomes" id="UP000823588">
    <property type="component" value="Unassembled WGS sequence"/>
</dbReference>
<accession>A0A8T4GGM8</accession>
<gene>
    <name evidence="1" type="ORF">J2751_001895</name>
</gene>
<reference evidence="1" key="1">
    <citation type="submission" date="2021-03" db="EMBL/GenBank/DDBJ databases">
        <title>Genomic Encyclopedia of Type Strains, Phase IV (KMG-IV): sequencing the most valuable type-strain genomes for metagenomic binning, comparative biology and taxonomic classification.</title>
        <authorList>
            <person name="Goeker M."/>
        </authorList>
    </citation>
    <scope>NUCLEOTIDE SEQUENCE</scope>
    <source>
        <strain evidence="1">DSM 23564</strain>
    </source>
</reference>
<dbReference type="AlphaFoldDB" id="A0A8T4GGM8"/>
<dbReference type="EMBL" id="JAGGKQ010000013">
    <property type="protein sequence ID" value="MBP1922879.1"/>
    <property type="molecule type" value="Genomic_DNA"/>
</dbReference>
<protein>
    <submittedName>
        <fullName evidence="1">Putative RNase H-like HicB family nuclease</fullName>
    </submittedName>
</protein>
<dbReference type="RefSeq" id="WP_209485452.1">
    <property type="nucleotide sequence ID" value="NZ_JAGGKQ010000013.1"/>
</dbReference>
<dbReference type="OrthoDB" id="201961at2157"/>
<comment type="caution">
    <text evidence="1">The sequence shown here is derived from an EMBL/GenBank/DDBJ whole genome shotgun (WGS) entry which is preliminary data.</text>
</comment>
<evidence type="ECO:0000313" key="1">
    <source>
        <dbReference type="EMBL" id="MBP1922879.1"/>
    </source>
</evidence>
<sequence>MDMITIEREDDWFVITDEETGVTTQGETKLEALLVLADLSTRRESRRLRRE</sequence>
<dbReference type="Pfam" id="PF24113">
    <property type="entry name" value="DUF7387"/>
    <property type="match status" value="1"/>
</dbReference>
<dbReference type="InterPro" id="IPR055811">
    <property type="entry name" value="DUF7387"/>
</dbReference>
<organism evidence="1 2">
    <name type="scientific">Halorubrum alkaliphilum</name>
    <dbReference type="NCBI Taxonomy" id="261290"/>
    <lineage>
        <taxon>Archaea</taxon>
        <taxon>Methanobacteriati</taxon>
        <taxon>Methanobacteriota</taxon>
        <taxon>Stenosarchaea group</taxon>
        <taxon>Halobacteria</taxon>
        <taxon>Halobacteriales</taxon>
        <taxon>Haloferacaceae</taxon>
        <taxon>Halorubrum</taxon>
    </lineage>
</organism>
<name>A0A8T4GGM8_9EURY</name>